<organism evidence="3 4">
    <name type="scientific">Ignatzschineria cameli</name>
    <dbReference type="NCBI Taxonomy" id="2182793"/>
    <lineage>
        <taxon>Bacteria</taxon>
        <taxon>Pseudomonadati</taxon>
        <taxon>Pseudomonadota</taxon>
        <taxon>Gammaproteobacteria</taxon>
        <taxon>Cardiobacteriales</taxon>
        <taxon>Ignatzschineriaceae</taxon>
        <taxon>Ignatzschineria</taxon>
    </lineage>
</organism>
<dbReference type="PANTHER" id="PTHR35149">
    <property type="entry name" value="SLL5132 PROTEIN"/>
    <property type="match status" value="1"/>
</dbReference>
<evidence type="ECO:0000313" key="3">
    <source>
        <dbReference type="EMBL" id="PWD83306.1"/>
    </source>
</evidence>
<dbReference type="PANTHER" id="PTHR35149:SF1">
    <property type="entry name" value="DUF5655 DOMAIN-CONTAINING PROTEIN"/>
    <property type="match status" value="1"/>
</dbReference>
<dbReference type="Pfam" id="PF03235">
    <property type="entry name" value="GmrSD_N"/>
    <property type="match status" value="1"/>
</dbReference>
<protein>
    <recommendedName>
        <fullName evidence="5">DUF262 domain-containing protein</fullName>
    </recommendedName>
</protein>
<dbReference type="InterPro" id="IPR004919">
    <property type="entry name" value="GmrSD_N"/>
</dbReference>
<dbReference type="InterPro" id="IPR011089">
    <property type="entry name" value="GmrSD_C"/>
</dbReference>
<comment type="caution">
    <text evidence="3">The sequence shown here is derived from an EMBL/GenBank/DDBJ whole genome shotgun (WGS) entry which is preliminary data.</text>
</comment>
<accession>A0A2U2AKC6</accession>
<dbReference type="Pfam" id="PF07510">
    <property type="entry name" value="GmrSD_C"/>
    <property type="match status" value="1"/>
</dbReference>
<dbReference type="EMBL" id="QEWW01000014">
    <property type="protein sequence ID" value="PWD83306.1"/>
    <property type="molecule type" value="Genomic_DNA"/>
</dbReference>
<dbReference type="Proteomes" id="UP000245059">
    <property type="component" value="Unassembled WGS sequence"/>
</dbReference>
<evidence type="ECO:0000259" key="2">
    <source>
        <dbReference type="Pfam" id="PF07510"/>
    </source>
</evidence>
<feature type="domain" description="GmrSD restriction endonucleases C-terminal" evidence="2">
    <location>
        <begin position="581"/>
        <end position="729"/>
    </location>
</feature>
<sequence>MDLKGAEIRNFEGIICGQKKGNDSYERYKIVIPHYQRPYKWGADHVAQLIEDWHQNKNNTNNQYFAGSIVTVKDDDKKQFDLIDGQQRFTTIFLVNFLRFLLLRVMVRETNTQSSLQRRHDSLLLSLIKAQKYLNNEGSDLEEYQEFSSNYVEPEDAESDLLNKFLKYAKMPLDERELDSQVYFAKHQELLKKMFSNQPTTLEYDRSYFNSLLTDALARVSITLHSQLPRPQLNILDYEDEEKELKKSTSNYINAIETIFNTFNTIVNSENNDKKLNSFSIAEKIVAEMDNFLENIHFCVIETGNTDDAYTLFEVLNDRSLALDNLDLLKNQFYRNFVLNNPSNDIKKDQYISELDDQWYDEIFKKSLPESAKKLIVFLGVSYITGDTSLSIKQPDKFIRDSINKKYLMQFNSDNAYSVDNFKRDFNIFQACEIFLNEAGTRYRSEKNKAYQSAYGDSTILDKTIHLLKALKQDTVLAGLFSFIFNYLKTEKNITDFNPAKIKKYAVEFLHEKLPEKIEKQVANIWMLAMKAKDYKPVLRHSSSLLKKNCLHSDKLHIQEISIELKKEVDFQFLNWLRTWTYTPSNTFKLRMLFAHALQLEMTDSGELRQSKSFYTKLQKEHVLNLDVDHMEPIKINSDTPYLYFSDPDRESIINQLGNMMILTSSENRRKSNSPMEKVFESLKEAGLENHYLTTKTKELLEDSNNHVNDSYNKKVPNKNFFEKRKEFLIDTFNKAVDFSF</sequence>
<feature type="domain" description="GmrSD restriction endonucleases N-terminal" evidence="1">
    <location>
        <begin position="27"/>
        <end position="333"/>
    </location>
</feature>
<name>A0A2U2AKC6_9GAMM</name>
<dbReference type="RefSeq" id="WP_109218017.1">
    <property type="nucleotide sequence ID" value="NZ_QEWW01000014.1"/>
</dbReference>
<gene>
    <name evidence="3" type="ORF">DC077_10115</name>
</gene>
<evidence type="ECO:0000259" key="1">
    <source>
        <dbReference type="Pfam" id="PF03235"/>
    </source>
</evidence>
<evidence type="ECO:0000313" key="4">
    <source>
        <dbReference type="Proteomes" id="UP000245059"/>
    </source>
</evidence>
<evidence type="ECO:0008006" key="5">
    <source>
        <dbReference type="Google" id="ProtNLM"/>
    </source>
</evidence>
<reference evidence="4" key="1">
    <citation type="submission" date="2018-05" db="EMBL/GenBank/DDBJ databases">
        <title>Ignatzschineria dubaiensis sp. nov., isolated from necrotic foot tissues of dromedaries (Camelus dromedarius) and associated maggots in Dubai, United Arab Emirates.</title>
        <authorList>
            <person name="Tsang C.C."/>
            <person name="Tang J.Y.M."/>
            <person name="Fong J.Y.H."/>
            <person name="Kinne J."/>
            <person name="Lee H.H."/>
            <person name="Joseph M."/>
            <person name="Jose S."/>
            <person name="Schuster R.K."/>
            <person name="Tang Y."/>
            <person name="Sivakumar S."/>
            <person name="Chen J.H.K."/>
            <person name="Teng J.L.L."/>
            <person name="Lau S.K.P."/>
            <person name="Wernery U."/>
            <person name="Woo P.C.Y."/>
        </authorList>
    </citation>
    <scope>NUCLEOTIDE SEQUENCE [LARGE SCALE GENOMIC DNA]</scope>
    <source>
        <strain evidence="4">UAE-HKU57</strain>
    </source>
</reference>
<proteinExistence type="predicted"/>
<dbReference type="AlphaFoldDB" id="A0A2U2AKC6"/>